<evidence type="ECO:0000256" key="3">
    <source>
        <dbReference type="ARBA" id="ARBA00023136"/>
    </source>
</evidence>
<evidence type="ECO:0000313" key="7">
    <source>
        <dbReference type="Proteomes" id="UP000708208"/>
    </source>
</evidence>
<organism evidence="6 7">
    <name type="scientific">Allacma fusca</name>
    <dbReference type="NCBI Taxonomy" id="39272"/>
    <lineage>
        <taxon>Eukaryota</taxon>
        <taxon>Metazoa</taxon>
        <taxon>Ecdysozoa</taxon>
        <taxon>Arthropoda</taxon>
        <taxon>Hexapoda</taxon>
        <taxon>Collembola</taxon>
        <taxon>Symphypleona</taxon>
        <taxon>Sminthuridae</taxon>
        <taxon>Allacma</taxon>
    </lineage>
</organism>
<dbReference type="PANTHER" id="PTHR24222">
    <property type="entry name" value="ABC TRANSPORTER B FAMILY"/>
    <property type="match status" value="1"/>
</dbReference>
<keyword evidence="3 4" id="KW-0472">Membrane</keyword>
<dbReference type="GO" id="GO:0005524">
    <property type="term" value="F:ATP binding"/>
    <property type="evidence" value="ECO:0007669"/>
    <property type="project" value="InterPro"/>
</dbReference>
<name>A0A8J2PDE5_9HEXA</name>
<evidence type="ECO:0000256" key="4">
    <source>
        <dbReference type="SAM" id="Phobius"/>
    </source>
</evidence>
<evidence type="ECO:0000259" key="5">
    <source>
        <dbReference type="PROSITE" id="PS50929"/>
    </source>
</evidence>
<keyword evidence="2 4" id="KW-1133">Transmembrane helix</keyword>
<feature type="non-terminal residue" evidence="6">
    <location>
        <position position="1"/>
    </location>
</feature>
<dbReference type="PROSITE" id="PS50929">
    <property type="entry name" value="ABC_TM1F"/>
    <property type="match status" value="1"/>
</dbReference>
<dbReference type="InterPro" id="IPR011527">
    <property type="entry name" value="ABC1_TM_dom"/>
</dbReference>
<proteinExistence type="predicted"/>
<sequence>MRKVYLESLLRQDIGWYDTVQDSRFVSGVSEDIGKVQEAGEKLGLCIYYLFTSVMCFTVSLYYGWLLTLIVTPVIGVVAVVVSSFQARMTVQEQKAYTKSGSIAQEVLANIKTVMAFSGQRKEFKRYDDGSVFALTAGKKRGLVSAIGNGTLWFFNYVSQALALWYGIKLILDGERTCGTESTFTSQNLLIVYFSIFFGLINIGQSLYYLDVISIGRGAAAAIYKVIDRVPVIDSYADTGIVPSQRLSGTVEFLNVTFSYPSRQDVQ</sequence>
<keyword evidence="7" id="KW-1185">Reference proteome</keyword>
<dbReference type="InterPro" id="IPR039421">
    <property type="entry name" value="Type_1_exporter"/>
</dbReference>
<gene>
    <name evidence="6" type="ORF">AFUS01_LOCUS22395</name>
</gene>
<dbReference type="OrthoDB" id="6500128at2759"/>
<evidence type="ECO:0000256" key="1">
    <source>
        <dbReference type="ARBA" id="ARBA00022692"/>
    </source>
</evidence>
<dbReference type="GO" id="GO:0140359">
    <property type="term" value="F:ABC-type transporter activity"/>
    <property type="evidence" value="ECO:0007669"/>
    <property type="project" value="InterPro"/>
</dbReference>
<dbReference type="CDD" id="cd18577">
    <property type="entry name" value="ABC_6TM_Pgp_ABCB1_D1_like"/>
    <property type="match status" value="1"/>
</dbReference>
<keyword evidence="1 4" id="KW-0812">Transmembrane</keyword>
<evidence type="ECO:0000256" key="2">
    <source>
        <dbReference type="ARBA" id="ARBA00022989"/>
    </source>
</evidence>
<dbReference type="EMBL" id="CAJVCH010260321">
    <property type="protein sequence ID" value="CAG7733982.1"/>
    <property type="molecule type" value="Genomic_DNA"/>
</dbReference>
<dbReference type="Proteomes" id="UP000708208">
    <property type="component" value="Unassembled WGS sequence"/>
</dbReference>
<dbReference type="Pfam" id="PF00664">
    <property type="entry name" value="ABC_membrane"/>
    <property type="match status" value="1"/>
</dbReference>
<feature type="transmembrane region" description="Helical" evidence="4">
    <location>
        <begin position="188"/>
        <end position="210"/>
    </location>
</feature>
<feature type="transmembrane region" description="Helical" evidence="4">
    <location>
        <begin position="143"/>
        <end position="168"/>
    </location>
</feature>
<accession>A0A8J2PDE5</accession>
<feature type="domain" description="ABC transmembrane type-1" evidence="5">
    <location>
        <begin position="1"/>
        <end position="205"/>
    </location>
</feature>
<evidence type="ECO:0000313" key="6">
    <source>
        <dbReference type="EMBL" id="CAG7733982.1"/>
    </source>
</evidence>
<protein>
    <recommendedName>
        <fullName evidence="5">ABC transmembrane type-1 domain-containing protein</fullName>
    </recommendedName>
</protein>
<feature type="transmembrane region" description="Helical" evidence="4">
    <location>
        <begin position="69"/>
        <end position="87"/>
    </location>
</feature>
<dbReference type="GO" id="GO:0005886">
    <property type="term" value="C:plasma membrane"/>
    <property type="evidence" value="ECO:0007669"/>
    <property type="project" value="TreeGrafter"/>
</dbReference>
<comment type="caution">
    <text evidence="6">The sequence shown here is derived from an EMBL/GenBank/DDBJ whole genome shotgun (WGS) entry which is preliminary data.</text>
</comment>
<reference evidence="6" key="1">
    <citation type="submission" date="2021-06" db="EMBL/GenBank/DDBJ databases">
        <authorList>
            <person name="Hodson N. C."/>
            <person name="Mongue J. A."/>
            <person name="Jaron S. K."/>
        </authorList>
    </citation>
    <scope>NUCLEOTIDE SEQUENCE</scope>
</reference>
<dbReference type="AlphaFoldDB" id="A0A8J2PDE5"/>
<dbReference type="PANTHER" id="PTHR24222:SF76">
    <property type="entry name" value="MYCOBACTIN IMPORT ATP-BINDING_PERMEASE PROTEIN IRTB"/>
    <property type="match status" value="1"/>
</dbReference>